<dbReference type="AlphaFoldDB" id="A0A137RGS7"/>
<keyword evidence="1" id="KW-1133">Transmembrane helix</keyword>
<comment type="caution">
    <text evidence="2">The sequence shown here is derived from an EMBL/GenBank/DDBJ whole genome shotgun (WGS) entry which is preliminary data.</text>
</comment>
<reference evidence="2 3" key="2">
    <citation type="journal article" date="2016" name="Int. J. Syst. Evol. Microbiol.">
        <title>Vitellibacter aquimaris sp. nov., a marine bacterium isolated from seawater.</title>
        <authorList>
            <person name="Thevarajoo S."/>
            <person name="Selvaratnam C."/>
            <person name="Goh K.M."/>
            <person name="Hong K.W."/>
            <person name="Chan X.Y."/>
            <person name="Chan K.G."/>
            <person name="Chong C.S."/>
        </authorList>
    </citation>
    <scope>NUCLEOTIDE SEQUENCE [LARGE SCALE GENOMIC DNA]</scope>
    <source>
        <strain evidence="2 3">D-24</strain>
    </source>
</reference>
<dbReference type="OrthoDB" id="5766000at2"/>
<protein>
    <submittedName>
        <fullName evidence="2">Membrane protein</fullName>
    </submittedName>
</protein>
<sequence length="158" mass="18570">MKKIFIEFKWAVIFTITMLSWMLLEKTLGWHEEQIADHQWLTMLFAPFAILMYLLEMREKRRRVYGGKMTWLQGFISGIILSVFVALLSPLAQYITHNYITPQYFNNVIEYSVTNDLMTREKANEYFNINSYMWQSAIGAFGFGVITAAVVAIFVRKK</sequence>
<feature type="transmembrane region" description="Helical" evidence="1">
    <location>
        <begin position="132"/>
        <end position="155"/>
    </location>
</feature>
<dbReference type="InterPro" id="IPR025250">
    <property type="entry name" value="DUF4199"/>
</dbReference>
<evidence type="ECO:0000313" key="3">
    <source>
        <dbReference type="Proteomes" id="UP000070138"/>
    </source>
</evidence>
<keyword evidence="1" id="KW-0812">Transmembrane</keyword>
<dbReference type="STRING" id="1548749.LS48_09000"/>
<name>A0A137RGS7_9FLAO</name>
<feature type="transmembrane region" description="Helical" evidence="1">
    <location>
        <begin position="75"/>
        <end position="95"/>
    </location>
</feature>
<reference evidence="3" key="1">
    <citation type="submission" date="2014-10" db="EMBL/GenBank/DDBJ databases">
        <title>Genome sequencing of Vitellibacter sp. D-24.</title>
        <authorList>
            <person name="Thevarajoo S."/>
            <person name="Selvaratnam C."/>
            <person name="Goh K.M."/>
            <person name="Chong C.S."/>
        </authorList>
    </citation>
    <scope>NUCLEOTIDE SEQUENCE [LARGE SCALE GENOMIC DNA]</scope>
    <source>
        <strain evidence="3">D-24</strain>
    </source>
</reference>
<proteinExistence type="predicted"/>
<keyword evidence="3" id="KW-1185">Reference proteome</keyword>
<feature type="transmembrane region" description="Helical" evidence="1">
    <location>
        <begin position="39"/>
        <end position="55"/>
    </location>
</feature>
<dbReference type="Proteomes" id="UP000070138">
    <property type="component" value="Unassembled WGS sequence"/>
</dbReference>
<dbReference type="RefSeq" id="WP_062622186.1">
    <property type="nucleotide sequence ID" value="NZ_JRWG01000005.1"/>
</dbReference>
<feature type="transmembrane region" description="Helical" evidence="1">
    <location>
        <begin position="7"/>
        <end position="24"/>
    </location>
</feature>
<evidence type="ECO:0000313" key="2">
    <source>
        <dbReference type="EMBL" id="KXN98692.1"/>
    </source>
</evidence>
<dbReference type="Pfam" id="PF13858">
    <property type="entry name" value="DUF4199"/>
    <property type="match status" value="1"/>
</dbReference>
<accession>A0A137RGS7</accession>
<dbReference type="EMBL" id="JRWG01000005">
    <property type="protein sequence ID" value="KXN98692.1"/>
    <property type="molecule type" value="Genomic_DNA"/>
</dbReference>
<keyword evidence="1" id="KW-0472">Membrane</keyword>
<evidence type="ECO:0000256" key="1">
    <source>
        <dbReference type="SAM" id="Phobius"/>
    </source>
</evidence>
<gene>
    <name evidence="2" type="ORF">LS48_09000</name>
</gene>
<organism evidence="2 3">
    <name type="scientific">Aequorivita aquimaris</name>
    <dbReference type="NCBI Taxonomy" id="1548749"/>
    <lineage>
        <taxon>Bacteria</taxon>
        <taxon>Pseudomonadati</taxon>
        <taxon>Bacteroidota</taxon>
        <taxon>Flavobacteriia</taxon>
        <taxon>Flavobacteriales</taxon>
        <taxon>Flavobacteriaceae</taxon>
        <taxon>Aequorivita</taxon>
    </lineage>
</organism>